<evidence type="ECO:0000313" key="2">
    <source>
        <dbReference type="Proteomes" id="UP000265715"/>
    </source>
</evidence>
<proteinExistence type="predicted"/>
<sequence>MPCGLQAVRATAGGTGEAGGVLKPRGAQSLCRTPEDLEPNCLALEGLDLSQGREKALREQIENFLMTD</sequence>
<organism evidence="1 2">
    <name type="scientific">Calidithermus terrae</name>
    <dbReference type="NCBI Taxonomy" id="1408545"/>
    <lineage>
        <taxon>Bacteria</taxon>
        <taxon>Thermotogati</taxon>
        <taxon>Deinococcota</taxon>
        <taxon>Deinococci</taxon>
        <taxon>Thermales</taxon>
        <taxon>Thermaceae</taxon>
        <taxon>Calidithermus</taxon>
    </lineage>
</organism>
<protein>
    <submittedName>
        <fullName evidence="1">Uncharacterized protein</fullName>
    </submittedName>
</protein>
<name>A0A399EA24_9DEIN</name>
<accession>A0A399EA24</accession>
<dbReference type="Proteomes" id="UP000265715">
    <property type="component" value="Unassembled WGS sequence"/>
</dbReference>
<evidence type="ECO:0000313" key="1">
    <source>
        <dbReference type="EMBL" id="RIH81597.1"/>
    </source>
</evidence>
<reference evidence="1 2" key="1">
    <citation type="submission" date="2018-08" db="EMBL/GenBank/DDBJ databases">
        <title>Meiothermus terrae DSM 26712 genome sequencing project.</title>
        <authorList>
            <person name="Da Costa M.S."/>
            <person name="Albuquerque L."/>
            <person name="Raposo P."/>
            <person name="Froufe H.J.C."/>
            <person name="Barroso C.S."/>
            <person name="Egas C."/>
        </authorList>
    </citation>
    <scope>NUCLEOTIDE SEQUENCE [LARGE SCALE GENOMIC DNA]</scope>
    <source>
        <strain evidence="1 2">DSM 26712</strain>
    </source>
</reference>
<dbReference type="EMBL" id="QXDL01000162">
    <property type="protein sequence ID" value="RIH81597.1"/>
    <property type="molecule type" value="Genomic_DNA"/>
</dbReference>
<dbReference type="AlphaFoldDB" id="A0A399EA24"/>
<comment type="caution">
    <text evidence="1">The sequence shown here is derived from an EMBL/GenBank/DDBJ whole genome shotgun (WGS) entry which is preliminary data.</text>
</comment>
<gene>
    <name evidence="1" type="ORF">Mterra_03073</name>
</gene>
<keyword evidence="2" id="KW-1185">Reference proteome</keyword>